<evidence type="ECO:0000313" key="3">
    <source>
        <dbReference type="EMBL" id="MFC3895623.1"/>
    </source>
</evidence>
<dbReference type="SUPFAM" id="SSF52540">
    <property type="entry name" value="P-loop containing nucleoside triphosphate hydrolases"/>
    <property type="match status" value="1"/>
</dbReference>
<dbReference type="EC" id="2.4.-.-" evidence="3"/>
<dbReference type="PANTHER" id="PTHR12526">
    <property type="entry name" value="GLYCOSYLTRANSFERASE"/>
    <property type="match status" value="1"/>
</dbReference>
<organism evidence="3 4">
    <name type="scientific">Lentzea rhizosphaerae</name>
    <dbReference type="NCBI Taxonomy" id="2041025"/>
    <lineage>
        <taxon>Bacteria</taxon>
        <taxon>Bacillati</taxon>
        <taxon>Actinomycetota</taxon>
        <taxon>Actinomycetes</taxon>
        <taxon>Pseudonocardiales</taxon>
        <taxon>Pseudonocardiaceae</taxon>
        <taxon>Lentzea</taxon>
    </lineage>
</organism>
<dbReference type="InterPro" id="IPR027417">
    <property type="entry name" value="P-loop_NTPase"/>
</dbReference>
<comment type="caution">
    <text evidence="3">The sequence shown here is derived from an EMBL/GenBank/DDBJ whole genome shotgun (WGS) entry which is preliminary data.</text>
</comment>
<keyword evidence="4" id="KW-1185">Reference proteome</keyword>
<evidence type="ECO:0000256" key="1">
    <source>
        <dbReference type="ARBA" id="ARBA00022676"/>
    </source>
</evidence>
<protein>
    <submittedName>
        <fullName evidence="3">Glycosyltransferase</fullName>
        <ecNumber evidence="3">2.4.-.-</ecNumber>
    </submittedName>
</protein>
<gene>
    <name evidence="3" type="ORF">ACFOWZ_29460</name>
</gene>
<dbReference type="Proteomes" id="UP001595690">
    <property type="component" value="Unassembled WGS sequence"/>
</dbReference>
<evidence type="ECO:0000313" key="4">
    <source>
        <dbReference type="Proteomes" id="UP001595690"/>
    </source>
</evidence>
<dbReference type="InterPro" id="IPR011990">
    <property type="entry name" value="TPR-like_helical_dom_sf"/>
</dbReference>
<dbReference type="Gene3D" id="1.25.40.10">
    <property type="entry name" value="Tetratricopeptide repeat domain"/>
    <property type="match status" value="1"/>
</dbReference>
<reference evidence="4" key="1">
    <citation type="journal article" date="2019" name="Int. J. Syst. Evol. Microbiol.">
        <title>The Global Catalogue of Microorganisms (GCM) 10K type strain sequencing project: providing services to taxonomists for standard genome sequencing and annotation.</title>
        <authorList>
            <consortium name="The Broad Institute Genomics Platform"/>
            <consortium name="The Broad Institute Genome Sequencing Center for Infectious Disease"/>
            <person name="Wu L."/>
            <person name="Ma J."/>
        </authorList>
    </citation>
    <scope>NUCLEOTIDE SEQUENCE [LARGE SCALE GENOMIC DNA]</scope>
    <source>
        <strain evidence="4">CGMCC 4.7405</strain>
    </source>
</reference>
<evidence type="ECO:0000256" key="2">
    <source>
        <dbReference type="ARBA" id="ARBA00022679"/>
    </source>
</evidence>
<sequence length="1164" mass="128302">MRPRNEVAVDEHGTAPVSRLDGARRRSVVVDFWRRWRQDGHGSGLLFGISGVGKSDGVVRPLQDWANSQGIATVWVDVPANTTSVDSRLLDDIDEELGNGGHTTLRTAIAGVTGLAATLRVLLRAGALVVLDEFQRMLEPDGHPSPPIARLLEQLGRRPADAGYLLLVSNRHVDWSWAESFDVVELPPPHDDADAVGIVLQQLAPEDAATRFPESRRLEVAHRLGHNPRVLRLLGLLLKSRVLAELLPLAETDFTEPVDPQLINDIERKLLAKAAEGLPEETNWFLQDMSVLRDWSNWELTEAMGRAGADVRSLVRQSRDRYLLQVRSAADPSEVDLGGRYQVHPLLREVNATHKEPAAEHARREAHVRAGKWYARKLKAVGRTTVHDHTLALGLDGARYHFTAAGATAELLEAIKPIRHYIKNRYGSNAQPTRTAAERNARITLLEIFNNQWGTPGTHYHLAVCLRDRGAPGDLERATGFAKLATTNVDNEVPWVLWIRLVRATSDGPDAAIAAAREATENVAPNKNLYIIYQLLGSFLNEMGLTEKAVAVLREGINRAGTDRTRIAAHTVKLAAEASDQKLLDELCDWLSTMTQELEPQHLLAQALRLERRNHWADAIDVIGNGPRKYASYPELTLHKALCLLAVGEPAAAQEVLDRFPNSKHRHAPPFIWCAAFVALEHGMTASAATLLGSYLDEPAPPTTSAEIRARLLYEWDRVTHFGSQSPSLEFPVLPPRLTGLPGVVLRPQYGGPVLPQHQPTADASATNRPHVLALAAAWSPTSGGVPTFNRLLCLSLASTAQVTCVVLKVTDEERREAADAGVTLVEAQQIPGATDSDRLSYPVPLLEDLPPDLIIGHGRWTGLAARRLARDFPDAERLHFLHVIPDEIEQHKPKEGVDVAALAEERQEIELALGTDANHVVAVGPRIYGWFHWDFERRGKDVSKLLRYDPGFDSQNAVDRSPPRHRWIVLVTGRMEDDRLKGLDLAARAFNEARLRRRPGTPPVVLLVRGAPDNESTALENKMREWAGDPSLPVQVRPYTTKAEVLSADLRGASLVLMPSRAEGFGLVAAEAVAAGTPVLVSDASGFGDLLQEVEPEEAARIVVPVTGDDDRDVEKWSAVIESALRDRDAEFRRVADLRDRLATKFTWASASAQLLDQVRLTR</sequence>
<dbReference type="PANTHER" id="PTHR12526:SF510">
    <property type="entry name" value="D-INOSITOL 3-PHOSPHATE GLYCOSYLTRANSFERASE"/>
    <property type="match status" value="1"/>
</dbReference>
<dbReference type="EMBL" id="JBHRZI010000025">
    <property type="protein sequence ID" value="MFC3895623.1"/>
    <property type="molecule type" value="Genomic_DNA"/>
</dbReference>
<dbReference type="CDD" id="cd03801">
    <property type="entry name" value="GT4_PimA-like"/>
    <property type="match status" value="1"/>
</dbReference>
<proteinExistence type="predicted"/>
<keyword evidence="1 3" id="KW-0328">Glycosyltransferase</keyword>
<dbReference type="RefSeq" id="WP_382377151.1">
    <property type="nucleotide sequence ID" value="NZ_JBHRZI010000025.1"/>
</dbReference>
<dbReference type="GO" id="GO:0016757">
    <property type="term" value="F:glycosyltransferase activity"/>
    <property type="evidence" value="ECO:0007669"/>
    <property type="project" value="UniProtKB-KW"/>
</dbReference>
<dbReference type="SUPFAM" id="SSF53756">
    <property type="entry name" value="UDP-Glycosyltransferase/glycogen phosphorylase"/>
    <property type="match status" value="1"/>
</dbReference>
<accession>A0ABV8C0S3</accession>
<dbReference type="Gene3D" id="3.40.50.2000">
    <property type="entry name" value="Glycogen Phosphorylase B"/>
    <property type="match status" value="1"/>
</dbReference>
<dbReference type="Pfam" id="PF20706">
    <property type="entry name" value="GT4-conflict"/>
    <property type="match status" value="1"/>
</dbReference>
<name>A0ABV8C0S3_9PSEU</name>
<keyword evidence="2 3" id="KW-0808">Transferase</keyword>
<dbReference type="SUPFAM" id="SSF48452">
    <property type="entry name" value="TPR-like"/>
    <property type="match status" value="1"/>
</dbReference>